<dbReference type="PANTHER" id="PTHR43562">
    <property type="entry name" value="NAPA-TYPE SODIUM/HYDROGEN ANTIPORTER"/>
    <property type="match status" value="1"/>
</dbReference>
<evidence type="ECO:0000256" key="9">
    <source>
        <dbReference type="SAM" id="Phobius"/>
    </source>
</evidence>
<evidence type="ECO:0000256" key="8">
    <source>
        <dbReference type="ARBA" id="ARBA00023136"/>
    </source>
</evidence>
<dbReference type="Gene3D" id="3.30.70.1450">
    <property type="entry name" value="Regulator of K+ conductance, C-terminal domain"/>
    <property type="match status" value="1"/>
</dbReference>
<dbReference type="PANTHER" id="PTHR43562:SF1">
    <property type="entry name" value="NA(+)_H(+) ANTIPORTER YJBQ-RELATED"/>
    <property type="match status" value="1"/>
</dbReference>
<dbReference type="OrthoDB" id="9793589at2"/>
<keyword evidence="3" id="KW-0813">Transport</keyword>
<feature type="transmembrane region" description="Helical" evidence="9">
    <location>
        <begin position="272"/>
        <end position="290"/>
    </location>
</feature>
<evidence type="ECO:0000256" key="4">
    <source>
        <dbReference type="ARBA" id="ARBA00022449"/>
    </source>
</evidence>
<organism evidence="11 12">
    <name type="scientific">Marininema halotolerans</name>
    <dbReference type="NCBI Taxonomy" id="1155944"/>
    <lineage>
        <taxon>Bacteria</taxon>
        <taxon>Bacillati</taxon>
        <taxon>Bacillota</taxon>
        <taxon>Bacilli</taxon>
        <taxon>Bacillales</taxon>
        <taxon>Thermoactinomycetaceae</taxon>
        <taxon>Marininema</taxon>
    </lineage>
</organism>
<evidence type="ECO:0000256" key="1">
    <source>
        <dbReference type="ARBA" id="ARBA00004141"/>
    </source>
</evidence>
<evidence type="ECO:0000256" key="5">
    <source>
        <dbReference type="ARBA" id="ARBA00022692"/>
    </source>
</evidence>
<evidence type="ECO:0000313" key="12">
    <source>
        <dbReference type="Proteomes" id="UP000198660"/>
    </source>
</evidence>
<dbReference type="InterPro" id="IPR006153">
    <property type="entry name" value="Cation/H_exchanger_TM"/>
</dbReference>
<comment type="similarity">
    <text evidence="2">Belongs to the monovalent cation:proton antiporter 2 (CPA2) transporter (TC 2.A.37) family.</text>
</comment>
<feature type="domain" description="RCK C-terminal" evidence="10">
    <location>
        <begin position="523"/>
        <end position="603"/>
    </location>
</feature>
<dbReference type="Gene3D" id="1.20.1530.20">
    <property type="match status" value="1"/>
</dbReference>
<keyword evidence="6 9" id="KW-1133">Transmembrane helix</keyword>
<keyword evidence="4" id="KW-0050">Antiport</keyword>
<dbReference type="GO" id="GO:1902600">
    <property type="term" value="P:proton transmembrane transport"/>
    <property type="evidence" value="ECO:0007669"/>
    <property type="project" value="InterPro"/>
</dbReference>
<dbReference type="RefSeq" id="WP_091832481.1">
    <property type="nucleotide sequence ID" value="NZ_FPAA01000001.1"/>
</dbReference>
<keyword evidence="12" id="KW-1185">Reference proteome</keyword>
<evidence type="ECO:0000256" key="7">
    <source>
        <dbReference type="ARBA" id="ARBA00023065"/>
    </source>
</evidence>
<dbReference type="Proteomes" id="UP000198660">
    <property type="component" value="Unassembled WGS sequence"/>
</dbReference>
<feature type="transmembrane region" description="Helical" evidence="9">
    <location>
        <begin position="182"/>
        <end position="207"/>
    </location>
</feature>
<dbReference type="InterPro" id="IPR006037">
    <property type="entry name" value="RCK_C"/>
</dbReference>
<proteinExistence type="inferred from homology"/>
<dbReference type="Pfam" id="PF02080">
    <property type="entry name" value="TrkA_C"/>
    <property type="match status" value="1"/>
</dbReference>
<feature type="transmembrane region" description="Helical" evidence="9">
    <location>
        <begin position="228"/>
        <end position="260"/>
    </location>
</feature>
<feature type="transmembrane region" description="Helical" evidence="9">
    <location>
        <begin position="123"/>
        <end position="142"/>
    </location>
</feature>
<dbReference type="InterPro" id="IPR038770">
    <property type="entry name" value="Na+/solute_symporter_sf"/>
</dbReference>
<evidence type="ECO:0000256" key="3">
    <source>
        <dbReference type="ARBA" id="ARBA00022448"/>
    </source>
</evidence>
<dbReference type="Pfam" id="PF02254">
    <property type="entry name" value="TrkA_N"/>
    <property type="match status" value="1"/>
</dbReference>
<dbReference type="PROSITE" id="PS51202">
    <property type="entry name" value="RCK_C"/>
    <property type="match status" value="1"/>
</dbReference>
<dbReference type="GO" id="GO:0015297">
    <property type="term" value="F:antiporter activity"/>
    <property type="evidence" value="ECO:0007669"/>
    <property type="project" value="UniProtKB-KW"/>
</dbReference>
<sequence>MLSLMIVVLAAFFIPIVLHRMQWIAIPVVVAEIAIGLILGKSGFGLIEQVPTLELLSNLGIIYLMFLTGLEIDFELIRASKKGCDSSKPNPLWISVFTFVGIFVLALLIAWVIAMLGIVKAPFFMTLIIATISVSVTLPVLKDKGILDVPLGQTILLTAVIADLVTMILLAIYVAFRRSSEGITSMLLIGGLFLAVFLIYWFLIRFVKPSNMIKKIQRETISIGTRGVFALIIFFVALSESVGAENILGAFLAGALVSLLSPDKGFISQLNAFGYGFLVPIFFVMVGVKLDLWGLLNNTQSLLLLPLLLGAFYLSKALVIPIFSRFFGWKRAVASAVLLGSTLSLVIAASAVGEQLGMINATTNTALILAAVITVLTSPMVFQRLVPDEEAVNCVRASLIGFNPVTMQLARDLTRGGYTVTLYGSDKSNLQHMEGSSFKMVELPSNDIDTLKNAKVFDAEIVVAFTKVDEDNLLIAAAAEEQGVNQVIARHETKVNLPEQSQIKVISAFFSNVTLVKAMIEHPSLIDLVTTQEHLQEIRMNNRAYHFIRIRDLDMLGQSLVLRILRGNEVITPHGDTVIHLGDRLIVSDTPEHARRLRRLLGS</sequence>
<keyword evidence="8 9" id="KW-0472">Membrane</keyword>
<keyword evidence="5 9" id="KW-0812">Transmembrane</keyword>
<evidence type="ECO:0000256" key="6">
    <source>
        <dbReference type="ARBA" id="ARBA00022989"/>
    </source>
</evidence>
<name>A0A1I6NWM3_9BACL</name>
<dbReference type="InterPro" id="IPR036721">
    <property type="entry name" value="RCK_C_sf"/>
</dbReference>
<feature type="transmembrane region" description="Helical" evidence="9">
    <location>
        <begin position="365"/>
        <end position="386"/>
    </location>
</feature>
<evidence type="ECO:0000313" key="11">
    <source>
        <dbReference type="EMBL" id="SFS32304.1"/>
    </source>
</evidence>
<accession>A0A1I6NWM3</accession>
<feature type="transmembrane region" description="Helical" evidence="9">
    <location>
        <begin position="154"/>
        <end position="176"/>
    </location>
</feature>
<protein>
    <submittedName>
        <fullName evidence="11">Monovalent cation:H+ antiporter-2, CPA2 family/trk system potassium uptake protein TrkA</fullName>
    </submittedName>
</protein>
<keyword evidence="7" id="KW-0406">Ion transport</keyword>
<evidence type="ECO:0000259" key="10">
    <source>
        <dbReference type="PROSITE" id="PS51202"/>
    </source>
</evidence>
<dbReference type="EMBL" id="FPAA01000001">
    <property type="protein sequence ID" value="SFS32304.1"/>
    <property type="molecule type" value="Genomic_DNA"/>
</dbReference>
<dbReference type="SUPFAM" id="SSF51735">
    <property type="entry name" value="NAD(P)-binding Rossmann-fold domains"/>
    <property type="match status" value="1"/>
</dbReference>
<dbReference type="AlphaFoldDB" id="A0A1I6NWM3"/>
<feature type="transmembrane region" description="Helical" evidence="9">
    <location>
        <begin position="333"/>
        <end position="353"/>
    </location>
</feature>
<feature type="transmembrane region" description="Helical" evidence="9">
    <location>
        <begin position="92"/>
        <end position="117"/>
    </location>
</feature>
<reference evidence="12" key="1">
    <citation type="submission" date="2016-10" db="EMBL/GenBank/DDBJ databases">
        <authorList>
            <person name="Varghese N."/>
            <person name="Submissions S."/>
        </authorList>
    </citation>
    <scope>NUCLEOTIDE SEQUENCE [LARGE SCALE GENOMIC DNA]</scope>
    <source>
        <strain evidence="12">DSM 45789</strain>
    </source>
</reference>
<dbReference type="GO" id="GO:0008324">
    <property type="term" value="F:monoatomic cation transmembrane transporter activity"/>
    <property type="evidence" value="ECO:0007669"/>
    <property type="project" value="InterPro"/>
</dbReference>
<evidence type="ECO:0000256" key="2">
    <source>
        <dbReference type="ARBA" id="ARBA00005551"/>
    </source>
</evidence>
<feature type="transmembrane region" description="Helical" evidence="9">
    <location>
        <begin position="55"/>
        <end position="72"/>
    </location>
</feature>
<dbReference type="SUPFAM" id="SSF116726">
    <property type="entry name" value="TrkA C-terminal domain-like"/>
    <property type="match status" value="1"/>
</dbReference>
<comment type="subcellular location">
    <subcellularLocation>
        <location evidence="1">Membrane</location>
        <topology evidence="1">Multi-pass membrane protein</topology>
    </subcellularLocation>
</comment>
<gene>
    <name evidence="11" type="ORF">SAMN05444972_101197</name>
</gene>
<dbReference type="GO" id="GO:0006813">
    <property type="term" value="P:potassium ion transport"/>
    <property type="evidence" value="ECO:0007669"/>
    <property type="project" value="InterPro"/>
</dbReference>
<dbReference type="InterPro" id="IPR036291">
    <property type="entry name" value="NAD(P)-bd_dom_sf"/>
</dbReference>
<dbReference type="Gene3D" id="3.40.50.720">
    <property type="entry name" value="NAD(P)-binding Rossmann-like Domain"/>
    <property type="match status" value="1"/>
</dbReference>
<dbReference type="InterPro" id="IPR003148">
    <property type="entry name" value="RCK_N"/>
</dbReference>
<feature type="transmembrane region" description="Helical" evidence="9">
    <location>
        <begin position="302"/>
        <end position="327"/>
    </location>
</feature>
<dbReference type="Pfam" id="PF00999">
    <property type="entry name" value="Na_H_Exchanger"/>
    <property type="match status" value="1"/>
</dbReference>
<dbReference type="GO" id="GO:0016020">
    <property type="term" value="C:membrane"/>
    <property type="evidence" value="ECO:0007669"/>
    <property type="project" value="UniProtKB-SubCell"/>
</dbReference>